<sequence>MVLQDVNDAPPDGFSDNPLPDQNDPYASSSSPPGTRFDSSGLPQPLPIIGTFMGFSDDAVRFKTETTLRFAERKAGRQLNPTEAQALAFHIYQLERTKSYFAATGAAAGAYRAYVSMGTMRYPFYQPKIGSVDPNKFAFVRGPMAQVARHTWRFSLYLLVAGQAGSMLGQLIAQPLAAVNTSKDPKLEQFGLDLMAAANAEQMNMTEKAQEIQARKIDFERQTRDRSGMGPSPQAAWRKQPSAQSGEDDMSPTTDNEAWGAQSSTTGSWDSFSSQSDQSVPQRSQGPPSSETWNRRPPPNRAASDLSSPFGDDDASPTGGMFQDEVNSSSQPQQQARPGESTWDRLRRGGAPIPGQTPPPHSRRAEPERRRQMGNSTVGETFTFVDGEEERKREKERAQREFDERIELERQGRDFTGEGKKW</sequence>
<protein>
    <submittedName>
        <fullName evidence="2">Uncharacterized protein</fullName>
    </submittedName>
</protein>
<proteinExistence type="predicted"/>
<name>A0A6A5QKA3_AMPQU</name>
<organism evidence="2 3">
    <name type="scientific">Ampelomyces quisqualis</name>
    <name type="common">Powdery mildew agent</name>
    <dbReference type="NCBI Taxonomy" id="50730"/>
    <lineage>
        <taxon>Eukaryota</taxon>
        <taxon>Fungi</taxon>
        <taxon>Dikarya</taxon>
        <taxon>Ascomycota</taxon>
        <taxon>Pezizomycotina</taxon>
        <taxon>Dothideomycetes</taxon>
        <taxon>Pleosporomycetidae</taxon>
        <taxon>Pleosporales</taxon>
        <taxon>Pleosporineae</taxon>
        <taxon>Phaeosphaeriaceae</taxon>
        <taxon>Ampelomyces</taxon>
    </lineage>
</organism>
<evidence type="ECO:0000313" key="2">
    <source>
        <dbReference type="EMBL" id="KAF1915116.1"/>
    </source>
</evidence>
<feature type="compositionally biased region" description="Polar residues" evidence="1">
    <location>
        <begin position="25"/>
        <end position="41"/>
    </location>
</feature>
<feature type="compositionally biased region" description="Polar residues" evidence="1">
    <location>
        <begin position="280"/>
        <end position="292"/>
    </location>
</feature>
<feature type="region of interest" description="Disordered" evidence="1">
    <location>
        <begin position="1"/>
        <end position="41"/>
    </location>
</feature>
<evidence type="ECO:0000256" key="1">
    <source>
        <dbReference type="SAM" id="MobiDB-lite"/>
    </source>
</evidence>
<dbReference type="OrthoDB" id="4204700at2759"/>
<feature type="region of interest" description="Disordered" evidence="1">
    <location>
        <begin position="220"/>
        <end position="403"/>
    </location>
</feature>
<accession>A0A6A5QKA3</accession>
<evidence type="ECO:0000313" key="3">
    <source>
        <dbReference type="Proteomes" id="UP000800096"/>
    </source>
</evidence>
<feature type="compositionally biased region" description="Polar residues" evidence="1">
    <location>
        <begin position="325"/>
        <end position="336"/>
    </location>
</feature>
<dbReference type="Proteomes" id="UP000800096">
    <property type="component" value="Unassembled WGS sequence"/>
</dbReference>
<feature type="compositionally biased region" description="Low complexity" evidence="1">
    <location>
        <begin position="262"/>
        <end position="279"/>
    </location>
</feature>
<dbReference type="AlphaFoldDB" id="A0A6A5QKA3"/>
<dbReference type="EMBL" id="ML979136">
    <property type="protein sequence ID" value="KAF1915116.1"/>
    <property type="molecule type" value="Genomic_DNA"/>
</dbReference>
<reference evidence="2" key="1">
    <citation type="journal article" date="2020" name="Stud. Mycol.">
        <title>101 Dothideomycetes genomes: a test case for predicting lifestyles and emergence of pathogens.</title>
        <authorList>
            <person name="Haridas S."/>
            <person name="Albert R."/>
            <person name="Binder M."/>
            <person name="Bloem J."/>
            <person name="Labutti K."/>
            <person name="Salamov A."/>
            <person name="Andreopoulos B."/>
            <person name="Baker S."/>
            <person name="Barry K."/>
            <person name="Bills G."/>
            <person name="Bluhm B."/>
            <person name="Cannon C."/>
            <person name="Castanera R."/>
            <person name="Culley D."/>
            <person name="Daum C."/>
            <person name="Ezra D."/>
            <person name="Gonzalez J."/>
            <person name="Henrissat B."/>
            <person name="Kuo A."/>
            <person name="Liang C."/>
            <person name="Lipzen A."/>
            <person name="Lutzoni F."/>
            <person name="Magnuson J."/>
            <person name="Mondo S."/>
            <person name="Nolan M."/>
            <person name="Ohm R."/>
            <person name="Pangilinan J."/>
            <person name="Park H.-J."/>
            <person name="Ramirez L."/>
            <person name="Alfaro M."/>
            <person name="Sun H."/>
            <person name="Tritt A."/>
            <person name="Yoshinaga Y."/>
            <person name="Zwiers L.-H."/>
            <person name="Turgeon B."/>
            <person name="Goodwin S."/>
            <person name="Spatafora J."/>
            <person name="Crous P."/>
            <person name="Grigoriev I."/>
        </authorList>
    </citation>
    <scope>NUCLEOTIDE SEQUENCE</scope>
    <source>
        <strain evidence="2">HMLAC05119</strain>
    </source>
</reference>
<feature type="compositionally biased region" description="Polar residues" evidence="1">
    <location>
        <begin position="241"/>
        <end position="256"/>
    </location>
</feature>
<keyword evidence="3" id="KW-1185">Reference proteome</keyword>
<gene>
    <name evidence="2" type="ORF">BDU57DRAFT_517927</name>
</gene>
<feature type="compositionally biased region" description="Basic and acidic residues" evidence="1">
    <location>
        <begin position="389"/>
        <end position="403"/>
    </location>
</feature>